<dbReference type="SUPFAM" id="SSF51735">
    <property type="entry name" value="NAD(P)-binding Rossmann-fold domains"/>
    <property type="match status" value="1"/>
</dbReference>
<comment type="caution">
    <text evidence="2">The sequence shown here is derived from an EMBL/GenBank/DDBJ whole genome shotgun (WGS) entry which is preliminary data.</text>
</comment>
<gene>
    <name evidence="2" type="ORF">M529_23225</name>
</gene>
<dbReference type="Proteomes" id="UP000015523">
    <property type="component" value="Unassembled WGS sequence"/>
</dbReference>
<evidence type="ECO:0000256" key="1">
    <source>
        <dbReference type="SAM" id="MobiDB-lite"/>
    </source>
</evidence>
<keyword evidence="3" id="KW-1185">Reference proteome</keyword>
<accession>T0IYT2</accession>
<dbReference type="eggNOG" id="COG0702">
    <property type="taxonomic scope" value="Bacteria"/>
</dbReference>
<proteinExistence type="predicted"/>
<evidence type="ECO:0000313" key="3">
    <source>
        <dbReference type="Proteomes" id="UP000015523"/>
    </source>
</evidence>
<sequence length="130" mass="13963">MELTMIVVTAPAGDIGGQVVDLLQQAGAPLRLIARDPAKLSQDVRNKAEVLAGSPGDADVIDRAAACPSPSHAQCPTFRRLMMIAADLHERRNAKADKDGTLLRKDHQHSRHSTVQNGSLKPALRSSGRR</sequence>
<dbReference type="EMBL" id="AUWY01000136">
    <property type="protein sequence ID" value="EQB29692.1"/>
    <property type="molecule type" value="Genomic_DNA"/>
</dbReference>
<feature type="compositionally biased region" description="Basic and acidic residues" evidence="1">
    <location>
        <begin position="95"/>
        <end position="105"/>
    </location>
</feature>
<organism evidence="2 3">
    <name type="scientific">Sphingobium ummariense RL-3</name>
    <dbReference type="NCBI Taxonomy" id="1346791"/>
    <lineage>
        <taxon>Bacteria</taxon>
        <taxon>Pseudomonadati</taxon>
        <taxon>Pseudomonadota</taxon>
        <taxon>Alphaproteobacteria</taxon>
        <taxon>Sphingomonadales</taxon>
        <taxon>Sphingomonadaceae</taxon>
        <taxon>Sphingobium</taxon>
    </lineage>
</organism>
<dbReference type="InterPro" id="IPR036291">
    <property type="entry name" value="NAD(P)-bd_dom_sf"/>
</dbReference>
<name>T0IYT2_9SPHN</name>
<evidence type="ECO:0008006" key="4">
    <source>
        <dbReference type="Google" id="ProtNLM"/>
    </source>
</evidence>
<dbReference type="STRING" id="1346791.M529_23225"/>
<evidence type="ECO:0000313" key="2">
    <source>
        <dbReference type="EMBL" id="EQB29692.1"/>
    </source>
</evidence>
<dbReference type="Gene3D" id="3.40.50.720">
    <property type="entry name" value="NAD(P)-binding Rossmann-like Domain"/>
    <property type="match status" value="1"/>
</dbReference>
<protein>
    <recommendedName>
        <fullName evidence="4">NAD(P)-binding domain-containing protein</fullName>
    </recommendedName>
</protein>
<dbReference type="AlphaFoldDB" id="T0IYT2"/>
<feature type="region of interest" description="Disordered" evidence="1">
    <location>
        <begin position="95"/>
        <end position="130"/>
    </location>
</feature>
<reference evidence="2 3" key="1">
    <citation type="journal article" date="2013" name="Genome Announc.">
        <title>Draft Genome Sequence of Sphingobium ummariense Strain RL-3, a Hexachlorocyclohexane-Degrading Bacterium.</title>
        <authorList>
            <person name="Kohli P."/>
            <person name="Dua A."/>
            <person name="Sangwan N."/>
            <person name="Oldach P."/>
            <person name="Khurana J.P."/>
            <person name="Lal R."/>
        </authorList>
    </citation>
    <scope>NUCLEOTIDE SEQUENCE [LARGE SCALE GENOMIC DNA]</scope>
    <source>
        <strain evidence="2 3">RL-3</strain>
    </source>
</reference>